<keyword evidence="2" id="KW-1185">Reference proteome</keyword>
<organism evidence="1 2">
    <name type="scientific">Faecalibacterium langellae</name>
    <dbReference type="NCBI Taxonomy" id="3435293"/>
    <lineage>
        <taxon>Bacteria</taxon>
        <taxon>Bacillati</taxon>
        <taxon>Bacillota</taxon>
        <taxon>Clostridia</taxon>
        <taxon>Eubacteriales</taxon>
        <taxon>Oscillospiraceae</taxon>
        <taxon>Faecalibacterium</taxon>
    </lineage>
</organism>
<comment type="caution">
    <text evidence="1">The sequence shown here is derived from an EMBL/GenBank/DDBJ whole genome shotgun (WGS) entry which is preliminary data.</text>
</comment>
<proteinExistence type="predicted"/>
<evidence type="ECO:0000313" key="1">
    <source>
        <dbReference type="EMBL" id="PDX61877.1"/>
    </source>
</evidence>
<accession>A0ACC9D1R9</accession>
<evidence type="ECO:0000313" key="2">
    <source>
        <dbReference type="Proteomes" id="UP000220959"/>
    </source>
</evidence>
<name>A0ACC9D1R9_9FIRM</name>
<dbReference type="EMBL" id="NMTR01000010">
    <property type="protein sequence ID" value="PDX61877.1"/>
    <property type="molecule type" value="Genomic_DNA"/>
</dbReference>
<sequence length="118" mass="13955">MMKHKNESINYLDLIPQRAETLRWHTDEQTGLITLEVENTGLFNTIAQKVFHKPRTTQVHLDETGSYLWPLIDGQKTVADLAECMKQQYGEKAEPLYPRIIKYFQIVESYHFIRFLNK</sequence>
<gene>
    <name evidence="1" type="ORF">CGS49_03620</name>
</gene>
<dbReference type="Proteomes" id="UP000220959">
    <property type="component" value="Unassembled WGS sequence"/>
</dbReference>
<protein>
    <submittedName>
        <fullName evidence="1">PqqD family protein</fullName>
    </submittedName>
</protein>
<reference evidence="1 2" key="1">
    <citation type="journal article" date="2017" name="Front. Microbiol.">
        <title>New Insights into the Diversity of the Genus Faecalibacterium.</title>
        <authorList>
            <person name="Benevides L."/>
            <person name="Burman S."/>
            <person name="Martin R."/>
            <person name="Robert V."/>
            <person name="Thomas M."/>
            <person name="Miquel S."/>
            <person name="Chain F."/>
            <person name="Sokol H."/>
            <person name="Bermudez-Humaran L.G."/>
            <person name="Morrison M."/>
            <person name="Langella P."/>
            <person name="Azevedo V.A."/>
            <person name="Chatel J.M."/>
            <person name="Soares S."/>
        </authorList>
    </citation>
    <scope>NUCLEOTIDE SEQUENCE [LARGE SCALE GENOMIC DNA]</scope>
    <source>
        <strain evidence="2">CNCM I-4541</strain>
    </source>
</reference>